<protein>
    <submittedName>
        <fullName evidence="1">Uncharacterized protein</fullName>
    </submittedName>
</protein>
<dbReference type="Proteomes" id="UP000199021">
    <property type="component" value="Unassembled WGS sequence"/>
</dbReference>
<gene>
    <name evidence="1" type="ORF">SAMN05444359_1113</name>
</gene>
<dbReference type="OrthoDB" id="1493159at2"/>
<name>A0A1H9GKW7_9BACT</name>
<sequence>MKYICTVLVAFCLLSCEKSDPDTPRELCGSAIIIDADRVNDPSDGFGLLEASVEGKCLTVTIATTGCSSQGWELDLVTSGNIAESLPTQSGARLIFTNPAAGGITCQAEIQETYVFDLSDYLTEGALPTRFTLDGTDRVLEIE</sequence>
<dbReference type="EMBL" id="FOFB01000011">
    <property type="protein sequence ID" value="SEQ50727.1"/>
    <property type="molecule type" value="Genomic_DNA"/>
</dbReference>
<organism evidence="1 2">
    <name type="scientific">Neolewinella agarilytica</name>
    <dbReference type="NCBI Taxonomy" id="478744"/>
    <lineage>
        <taxon>Bacteria</taxon>
        <taxon>Pseudomonadati</taxon>
        <taxon>Bacteroidota</taxon>
        <taxon>Saprospiria</taxon>
        <taxon>Saprospirales</taxon>
        <taxon>Lewinellaceae</taxon>
        <taxon>Neolewinella</taxon>
    </lineage>
</organism>
<dbReference type="InParanoid" id="A0A1H9GKW7"/>
<keyword evidence="2" id="KW-1185">Reference proteome</keyword>
<reference evidence="2" key="1">
    <citation type="submission" date="2016-10" db="EMBL/GenBank/DDBJ databases">
        <authorList>
            <person name="Varghese N."/>
            <person name="Submissions S."/>
        </authorList>
    </citation>
    <scope>NUCLEOTIDE SEQUENCE [LARGE SCALE GENOMIC DNA]</scope>
    <source>
        <strain evidence="2">DSM 24740</strain>
    </source>
</reference>
<evidence type="ECO:0000313" key="2">
    <source>
        <dbReference type="Proteomes" id="UP000199021"/>
    </source>
</evidence>
<dbReference type="AlphaFoldDB" id="A0A1H9GKW7"/>
<dbReference type="RefSeq" id="WP_090168245.1">
    <property type="nucleotide sequence ID" value="NZ_FOFB01000011.1"/>
</dbReference>
<proteinExistence type="predicted"/>
<accession>A0A1H9GKW7</accession>
<evidence type="ECO:0000313" key="1">
    <source>
        <dbReference type="EMBL" id="SEQ50727.1"/>
    </source>
</evidence>